<dbReference type="InterPro" id="IPR037069">
    <property type="entry name" value="AcylCoA_DH/ox_N_sf"/>
</dbReference>
<feature type="domain" description="Acyl-CoA oxidase/dehydrogenase middle" evidence="10">
    <location>
        <begin position="122"/>
        <end position="217"/>
    </location>
</feature>
<evidence type="ECO:0000256" key="8">
    <source>
        <dbReference type="RuleBase" id="RU362125"/>
    </source>
</evidence>
<dbReference type="FunFam" id="2.40.110.10:FF:000001">
    <property type="entry name" value="Acyl-CoA dehydrogenase, mitochondrial"/>
    <property type="match status" value="1"/>
</dbReference>
<name>A0A845DS01_9BACI</name>
<dbReference type="Gene3D" id="1.10.540.10">
    <property type="entry name" value="Acyl-CoA dehydrogenase/oxidase, N-terminal domain"/>
    <property type="match status" value="1"/>
</dbReference>
<dbReference type="SUPFAM" id="SSF47203">
    <property type="entry name" value="Acyl-CoA dehydrogenase C-terminal domain-like"/>
    <property type="match status" value="1"/>
</dbReference>
<dbReference type="Gene3D" id="1.20.140.10">
    <property type="entry name" value="Butyryl-CoA Dehydrogenase, subunit A, domain 3"/>
    <property type="match status" value="1"/>
</dbReference>
<evidence type="ECO:0000256" key="7">
    <source>
        <dbReference type="ARBA" id="ARBA00067585"/>
    </source>
</evidence>
<evidence type="ECO:0000256" key="3">
    <source>
        <dbReference type="ARBA" id="ARBA00022630"/>
    </source>
</evidence>
<dbReference type="CDD" id="cd01158">
    <property type="entry name" value="SCAD_SBCAD"/>
    <property type="match status" value="1"/>
</dbReference>
<protein>
    <recommendedName>
        <fullName evidence="7">Acyl-CoA dehydrogenase</fullName>
    </recommendedName>
</protein>
<dbReference type="InterPro" id="IPR046373">
    <property type="entry name" value="Acyl-CoA_Oxase/DH_mid-dom_sf"/>
</dbReference>
<evidence type="ECO:0000256" key="1">
    <source>
        <dbReference type="ARBA" id="ARBA00001974"/>
    </source>
</evidence>
<comment type="catalytic activity">
    <reaction evidence="6">
        <text>a 2,3-saturated acyl-CoA + A = a 2,3-dehydroacyl-CoA + AH2</text>
        <dbReference type="Rhea" id="RHEA:48608"/>
        <dbReference type="ChEBI" id="CHEBI:13193"/>
        <dbReference type="ChEBI" id="CHEBI:17499"/>
        <dbReference type="ChEBI" id="CHEBI:60015"/>
        <dbReference type="ChEBI" id="CHEBI:65111"/>
    </reaction>
</comment>
<keyword evidence="3 8" id="KW-0285">Flavoprotein</keyword>
<accession>A0A845DS01</accession>
<dbReference type="SUPFAM" id="SSF56645">
    <property type="entry name" value="Acyl-CoA dehydrogenase NM domain-like"/>
    <property type="match status" value="1"/>
</dbReference>
<dbReference type="Pfam" id="PF02771">
    <property type="entry name" value="Acyl-CoA_dh_N"/>
    <property type="match status" value="1"/>
</dbReference>
<dbReference type="PANTHER" id="PTHR43884:SF41">
    <property type="entry name" value="ACYL-COA DEHYDROGENASE"/>
    <property type="match status" value="1"/>
</dbReference>
<dbReference type="PIRSF" id="PIRSF016578">
    <property type="entry name" value="HsaA"/>
    <property type="match status" value="1"/>
</dbReference>
<dbReference type="InterPro" id="IPR013786">
    <property type="entry name" value="AcylCoA_DH/ox_N"/>
</dbReference>
<dbReference type="PROSITE" id="PS00073">
    <property type="entry name" value="ACYL_COA_DH_2"/>
    <property type="match status" value="1"/>
</dbReference>
<dbReference type="Gene3D" id="2.40.110.10">
    <property type="entry name" value="Butyryl-CoA Dehydrogenase, subunit A, domain 2"/>
    <property type="match status" value="1"/>
</dbReference>
<dbReference type="RefSeq" id="WP_160836847.1">
    <property type="nucleotide sequence ID" value="NZ_WMET01000002.1"/>
</dbReference>
<evidence type="ECO:0000259" key="9">
    <source>
        <dbReference type="Pfam" id="PF00441"/>
    </source>
</evidence>
<dbReference type="InterPro" id="IPR006091">
    <property type="entry name" value="Acyl-CoA_Oxase/DH_mid-dom"/>
</dbReference>
<evidence type="ECO:0000313" key="13">
    <source>
        <dbReference type="Proteomes" id="UP000460949"/>
    </source>
</evidence>
<sequence length="379" mass="41465">MNFTLTEEQEMLRKMVRDFSKNEVEPTAAERDEEERFDREIFDKMAELGLTGIPWPEEYGGIGSDFISYVIAVEELSRVCASTGVTLSAHISLASWPIYTFGTEEQKKKFLAPLAAGEKLGAYALSEPGAGSDVSSMRTQAKLNGDSYVLNGSKVWITNGGVADTYVVFAKTNQDEGNRGISAFIVEKDTPGFSTGKKEKKLGIRSSPTTELIFEDCRIPKENLLGEEGQGFKIAMMTLDGGRNGIAAQAVGIAQGALDESVAYAKEREQFGKPIAALQGISFKLADMATEIEASRLLTYQAAYLESEGLPYSKASAMAKLFAGDTAMKVTTEAVQVHGGYGYTKDYPVERYMRDAKITQIYEGTQEIQRLVIGRMVTK</sequence>
<dbReference type="InterPro" id="IPR006089">
    <property type="entry name" value="Acyl-CoA_DH_CS"/>
</dbReference>
<proteinExistence type="inferred from homology"/>
<dbReference type="GO" id="GO:0050660">
    <property type="term" value="F:flavin adenine dinucleotide binding"/>
    <property type="evidence" value="ECO:0007669"/>
    <property type="project" value="InterPro"/>
</dbReference>
<keyword evidence="5 8" id="KW-0560">Oxidoreductase</keyword>
<comment type="caution">
    <text evidence="12">The sequence shown here is derived from an EMBL/GenBank/DDBJ whole genome shotgun (WGS) entry which is preliminary data.</text>
</comment>
<evidence type="ECO:0000256" key="2">
    <source>
        <dbReference type="ARBA" id="ARBA00009347"/>
    </source>
</evidence>
<dbReference type="InterPro" id="IPR009100">
    <property type="entry name" value="AcylCoA_DH/oxidase_NM_dom_sf"/>
</dbReference>
<dbReference type="Pfam" id="PF02770">
    <property type="entry name" value="Acyl-CoA_dh_M"/>
    <property type="match status" value="1"/>
</dbReference>
<dbReference type="AlphaFoldDB" id="A0A845DS01"/>
<evidence type="ECO:0000256" key="6">
    <source>
        <dbReference type="ARBA" id="ARBA00052546"/>
    </source>
</evidence>
<dbReference type="PANTHER" id="PTHR43884">
    <property type="entry name" value="ACYL-COA DEHYDROGENASE"/>
    <property type="match status" value="1"/>
</dbReference>
<gene>
    <name evidence="12" type="ORF">GLW04_10305</name>
</gene>
<feature type="domain" description="Acyl-CoA dehydrogenase/oxidase N-terminal" evidence="11">
    <location>
        <begin position="6"/>
        <end position="118"/>
    </location>
</feature>
<evidence type="ECO:0000256" key="5">
    <source>
        <dbReference type="ARBA" id="ARBA00023002"/>
    </source>
</evidence>
<dbReference type="FunFam" id="1.10.540.10:FF:000002">
    <property type="entry name" value="Acyl-CoA dehydrogenase FadE19"/>
    <property type="match status" value="1"/>
</dbReference>
<keyword evidence="4 8" id="KW-0274">FAD</keyword>
<organism evidence="12 13">
    <name type="scientific">Halobacillus litoralis</name>
    <dbReference type="NCBI Taxonomy" id="45668"/>
    <lineage>
        <taxon>Bacteria</taxon>
        <taxon>Bacillati</taxon>
        <taxon>Bacillota</taxon>
        <taxon>Bacilli</taxon>
        <taxon>Bacillales</taxon>
        <taxon>Bacillaceae</taxon>
        <taxon>Halobacillus</taxon>
    </lineage>
</organism>
<comment type="similarity">
    <text evidence="2 8">Belongs to the acyl-CoA dehydrogenase family.</text>
</comment>
<dbReference type="PROSITE" id="PS00072">
    <property type="entry name" value="ACYL_COA_DH_1"/>
    <property type="match status" value="1"/>
</dbReference>
<evidence type="ECO:0000313" key="12">
    <source>
        <dbReference type="EMBL" id="MYL20280.1"/>
    </source>
</evidence>
<dbReference type="EMBL" id="WMET01000002">
    <property type="protein sequence ID" value="MYL20280.1"/>
    <property type="molecule type" value="Genomic_DNA"/>
</dbReference>
<dbReference type="Pfam" id="PF00441">
    <property type="entry name" value="Acyl-CoA_dh_1"/>
    <property type="match status" value="1"/>
</dbReference>
<comment type="cofactor">
    <cofactor evidence="1 8">
        <name>FAD</name>
        <dbReference type="ChEBI" id="CHEBI:57692"/>
    </cofactor>
</comment>
<evidence type="ECO:0000259" key="10">
    <source>
        <dbReference type="Pfam" id="PF02770"/>
    </source>
</evidence>
<evidence type="ECO:0000259" key="11">
    <source>
        <dbReference type="Pfam" id="PF02771"/>
    </source>
</evidence>
<dbReference type="Proteomes" id="UP000460949">
    <property type="component" value="Unassembled WGS sequence"/>
</dbReference>
<feature type="domain" description="Acyl-CoA dehydrogenase/oxidase C-terminal" evidence="9">
    <location>
        <begin position="229"/>
        <end position="376"/>
    </location>
</feature>
<reference evidence="12 13" key="1">
    <citation type="submission" date="2019-11" db="EMBL/GenBank/DDBJ databases">
        <title>Genome sequences of 17 halophilic strains isolated from different environments.</title>
        <authorList>
            <person name="Furrow R.E."/>
        </authorList>
    </citation>
    <scope>NUCLEOTIDE SEQUENCE [LARGE SCALE GENOMIC DNA]</scope>
    <source>
        <strain evidence="12 13">22511_23_Filter</strain>
    </source>
</reference>
<dbReference type="GO" id="GO:0003995">
    <property type="term" value="F:acyl-CoA dehydrogenase activity"/>
    <property type="evidence" value="ECO:0007669"/>
    <property type="project" value="InterPro"/>
</dbReference>
<evidence type="ECO:0000256" key="4">
    <source>
        <dbReference type="ARBA" id="ARBA00022827"/>
    </source>
</evidence>
<dbReference type="InterPro" id="IPR009075">
    <property type="entry name" value="AcylCo_DH/oxidase_C"/>
</dbReference>
<dbReference type="InterPro" id="IPR036250">
    <property type="entry name" value="AcylCo_DH-like_C"/>
</dbReference>
<dbReference type="FunFam" id="1.20.140.10:FF:000004">
    <property type="entry name" value="Acyl-CoA dehydrogenase FadE25"/>
    <property type="match status" value="1"/>
</dbReference>